<dbReference type="Gene3D" id="1.25.40.380">
    <property type="entry name" value="Protein of unknown function DUF1810"/>
    <property type="match status" value="1"/>
</dbReference>
<keyword evidence="2" id="KW-1185">Reference proteome</keyword>
<evidence type="ECO:0000313" key="1">
    <source>
        <dbReference type="EMBL" id="PLC51099.1"/>
    </source>
</evidence>
<sequence>MNDIFGLQRYVDAQDPVMNDVYDELRLGQKRSHWMWFIFPQMSGLGHSDMARIFAITSKEEGRAYLAHPLLGSRLRECTGLVNAVNGRTIEQIFGHIDAMKFRSSMTLFSSIAPAEPVFNDALKKYFDGKADAATLALLEPGEPS</sequence>
<name>A0A2N4U7X4_9BURK</name>
<dbReference type="RefSeq" id="WP_102073079.1">
    <property type="nucleotide sequence ID" value="NZ_PDNW01000003.1"/>
</dbReference>
<gene>
    <name evidence="1" type="ORF">CR159_05775</name>
</gene>
<dbReference type="InterPro" id="IPR014937">
    <property type="entry name" value="DUF1810"/>
</dbReference>
<dbReference type="SUPFAM" id="SSF140736">
    <property type="entry name" value="Rv1873-like"/>
    <property type="match status" value="1"/>
</dbReference>
<protein>
    <submittedName>
        <fullName evidence="1">Calpastatin</fullName>
    </submittedName>
</protein>
<accession>A0A2N4U7X4</accession>
<comment type="caution">
    <text evidence="1">The sequence shown here is derived from an EMBL/GenBank/DDBJ whole genome shotgun (WGS) entry which is preliminary data.</text>
</comment>
<dbReference type="EMBL" id="PDNW01000003">
    <property type="protein sequence ID" value="PLC51099.1"/>
    <property type="molecule type" value="Genomic_DNA"/>
</dbReference>
<dbReference type="PIRSF" id="PIRSF008546">
    <property type="entry name" value="UCP008546"/>
    <property type="match status" value="1"/>
</dbReference>
<dbReference type="InterPro" id="IPR036287">
    <property type="entry name" value="Rv1873-like_sf"/>
</dbReference>
<evidence type="ECO:0000313" key="2">
    <source>
        <dbReference type="Proteomes" id="UP000234190"/>
    </source>
</evidence>
<dbReference type="Proteomes" id="UP000234190">
    <property type="component" value="Unassembled WGS sequence"/>
</dbReference>
<proteinExistence type="predicted"/>
<dbReference type="Pfam" id="PF08837">
    <property type="entry name" value="DUF1810"/>
    <property type="match status" value="1"/>
</dbReference>
<dbReference type="OrthoDB" id="9801870at2"/>
<dbReference type="AlphaFoldDB" id="A0A2N4U7X4"/>
<reference evidence="1 2" key="1">
    <citation type="submission" date="2017-10" db="EMBL/GenBank/DDBJ databases">
        <title>Two draft genome sequences of Pusillimonas sp. strains isolated from a nitrate- and radionuclide-contaminated groundwater in Russia.</title>
        <authorList>
            <person name="Grouzdev D.S."/>
            <person name="Tourova T.P."/>
            <person name="Goeva M.A."/>
            <person name="Babich T.L."/>
            <person name="Sokolova D.S."/>
            <person name="Abdullin R."/>
            <person name="Poltaraus A.B."/>
            <person name="Toshchakov S.V."/>
            <person name="Nazina T.N."/>
        </authorList>
    </citation>
    <scope>NUCLEOTIDE SEQUENCE [LARGE SCALE GENOMIC DNA]</scope>
    <source>
        <strain evidence="1 2">JR1/69-3-13</strain>
    </source>
</reference>
<organism evidence="1 2">
    <name type="scientific">Pollutimonas subterranea</name>
    <dbReference type="NCBI Taxonomy" id="2045210"/>
    <lineage>
        <taxon>Bacteria</taxon>
        <taxon>Pseudomonadati</taxon>
        <taxon>Pseudomonadota</taxon>
        <taxon>Betaproteobacteria</taxon>
        <taxon>Burkholderiales</taxon>
        <taxon>Alcaligenaceae</taxon>
        <taxon>Pollutimonas</taxon>
    </lineage>
</organism>